<feature type="compositionally biased region" description="Basic and acidic residues" evidence="1">
    <location>
        <begin position="59"/>
        <end position="68"/>
    </location>
</feature>
<gene>
    <name evidence="3" type="ORF">SPL95_17485</name>
</gene>
<dbReference type="Proteomes" id="UP001322392">
    <property type="component" value="Chromosome"/>
</dbReference>
<name>A0ABZ0ZZ94_9PSED</name>
<dbReference type="RefSeq" id="WP_323986188.1">
    <property type="nucleotide sequence ID" value="NZ_CP139639.1"/>
</dbReference>
<evidence type="ECO:0000256" key="2">
    <source>
        <dbReference type="SAM" id="SignalP"/>
    </source>
</evidence>
<keyword evidence="2" id="KW-0732">Signal</keyword>
<organism evidence="3 4">
    <name type="scientific">Pseudomonas canadensis</name>
    <dbReference type="NCBI Taxonomy" id="915099"/>
    <lineage>
        <taxon>Bacteria</taxon>
        <taxon>Pseudomonadati</taxon>
        <taxon>Pseudomonadota</taxon>
        <taxon>Gammaproteobacteria</taxon>
        <taxon>Pseudomonadales</taxon>
        <taxon>Pseudomonadaceae</taxon>
        <taxon>Pseudomonas</taxon>
    </lineage>
</organism>
<feature type="signal peptide" evidence="2">
    <location>
        <begin position="1"/>
        <end position="25"/>
    </location>
</feature>
<evidence type="ECO:0000313" key="3">
    <source>
        <dbReference type="EMBL" id="WRI22406.1"/>
    </source>
</evidence>
<evidence type="ECO:0000313" key="4">
    <source>
        <dbReference type="Proteomes" id="UP001322392"/>
    </source>
</evidence>
<accession>A0ABZ0ZZ94</accession>
<feature type="chain" id="PRO_5045152129" evidence="2">
    <location>
        <begin position="26"/>
        <end position="93"/>
    </location>
</feature>
<sequence length="93" mass="9619">MKTRLPQRILLIVGLSALLAGPAYAAFGDNPEPAASALSGDNAAGSALPPGTYPSSPSDSDKKTKETAKQPSKPAKPADRQQKETQQKTRSGS</sequence>
<reference evidence="3 4" key="1">
    <citation type="submission" date="2023-12" db="EMBL/GenBank/DDBJ databases">
        <title>First complete genome sequence of Pseudomonas canadensis strain Pcan-CK-23 isolated from homogenized tissues of Zophobas morio larvae.</title>
        <authorList>
            <person name="Kundlacz C."/>
            <person name="Aldeia C."/>
            <person name="Eddoubaji Y."/>
            <person name="Campos-Madueno E.I."/>
            <person name="Endimiani A."/>
        </authorList>
    </citation>
    <scope>NUCLEOTIDE SEQUENCE [LARGE SCALE GENOMIC DNA]</scope>
    <source>
        <strain evidence="3 4">Pcan-CK-23</strain>
    </source>
</reference>
<evidence type="ECO:0000256" key="1">
    <source>
        <dbReference type="SAM" id="MobiDB-lite"/>
    </source>
</evidence>
<feature type="region of interest" description="Disordered" evidence="1">
    <location>
        <begin position="27"/>
        <end position="93"/>
    </location>
</feature>
<keyword evidence="4" id="KW-1185">Reference proteome</keyword>
<dbReference type="EMBL" id="CP139639">
    <property type="protein sequence ID" value="WRI22406.1"/>
    <property type="molecule type" value="Genomic_DNA"/>
</dbReference>
<feature type="compositionally biased region" description="Basic and acidic residues" evidence="1">
    <location>
        <begin position="76"/>
        <end position="87"/>
    </location>
</feature>
<proteinExistence type="predicted"/>
<protein>
    <submittedName>
        <fullName evidence="3">Uncharacterized protein</fullName>
    </submittedName>
</protein>